<evidence type="ECO:0000313" key="2">
    <source>
        <dbReference type="Proteomes" id="UP000648239"/>
    </source>
</evidence>
<dbReference type="EMBL" id="JACXWD010000024">
    <property type="protein sequence ID" value="MBD3868191.1"/>
    <property type="molecule type" value="Genomic_DNA"/>
</dbReference>
<name>A0A8J7C2N6_9BACT</name>
<comment type="caution">
    <text evidence="1">The sequence shown here is derived from an EMBL/GenBank/DDBJ whole genome shotgun (WGS) entry which is preliminary data.</text>
</comment>
<sequence length="524" mass="56945">MIHIFFDAGTGFRYLHEVREPIARSRRRSWPAVAALVLSLVPLSNINASGDAGLTVVGMDVRVELRPEQGLMTETARITLEGSSGPVVRFRLNQALLVERSRAGEGVAGHSQTGDELTVTMTPPMENERRTLTLVMTGRPRYLGADRITENGAVLGGADHWIPTLPLTAAMVNLEVVAPPGWAVLGSGEPAAGRTGDVHRFQTMRPVRSVGLAAGPGLRTTVATLARTPLRVIGDQSRDASGLASIFADPMTWLSGTVAPYPFESLNLAFVPGIRRPAYAGGFIAIPADQATTTLADGADLIASLWFGQHLAGDGPWMESLAAWQAMAYARDRGQGVPSRLAAQRDRYLSMSGNRDVAISRADGDTTGAVIRGKGSSAWDMIRMTCGNRHFQARMAAMTAEPFGPPLELAAVRARFAAGTTEPVEMVFIDWFDRIGLPRFTTALKTLPTSRDEWRADLSIKQLGRAYTLSLDVVFHGAGQERRETIRIDQHTTQLLFVLPFQALRVELDPLGRIFKQPTFTRKQ</sequence>
<evidence type="ECO:0008006" key="3">
    <source>
        <dbReference type="Google" id="ProtNLM"/>
    </source>
</evidence>
<reference evidence="1 2" key="1">
    <citation type="submission" date="2020-08" db="EMBL/GenBank/DDBJ databases">
        <title>Acidobacteriota in marine sediments use diverse sulfur dissimilation pathways.</title>
        <authorList>
            <person name="Wasmund K."/>
        </authorList>
    </citation>
    <scope>NUCLEOTIDE SEQUENCE [LARGE SCALE GENOMIC DNA]</scope>
    <source>
        <strain evidence="1">MAG AM4</strain>
    </source>
</reference>
<accession>A0A8J7C2N6</accession>
<evidence type="ECO:0000313" key="1">
    <source>
        <dbReference type="EMBL" id="MBD3868191.1"/>
    </source>
</evidence>
<protein>
    <recommendedName>
        <fullName evidence="3">Peptidase M1 membrane alanine aminopeptidase domain-containing protein</fullName>
    </recommendedName>
</protein>
<gene>
    <name evidence="1" type="ORF">IFK94_08695</name>
</gene>
<dbReference type="Proteomes" id="UP000648239">
    <property type="component" value="Unassembled WGS sequence"/>
</dbReference>
<organism evidence="1 2">
    <name type="scientific">Candidatus Polarisedimenticola svalbardensis</name>
    <dbReference type="NCBI Taxonomy" id="2886004"/>
    <lineage>
        <taxon>Bacteria</taxon>
        <taxon>Pseudomonadati</taxon>
        <taxon>Acidobacteriota</taxon>
        <taxon>Candidatus Polarisedimenticolia</taxon>
        <taxon>Candidatus Polarisedimenticolales</taxon>
        <taxon>Candidatus Polarisedimenticolaceae</taxon>
        <taxon>Candidatus Polarisedimenticola</taxon>
    </lineage>
</organism>
<dbReference type="AlphaFoldDB" id="A0A8J7C2N6"/>
<proteinExistence type="predicted"/>